<dbReference type="EMBL" id="JAJDKZ010000052">
    <property type="protein sequence ID" value="MCB8611375.1"/>
    <property type="molecule type" value="Genomic_DNA"/>
</dbReference>
<reference evidence="1" key="1">
    <citation type="submission" date="2021-10" db="EMBL/GenBank/DDBJ databases">
        <title>Collection of gut derived symbiotic bacterial strains cultured from healthy donors.</title>
        <authorList>
            <person name="Lin H."/>
            <person name="Littmann E."/>
            <person name="Kohout C."/>
            <person name="Pamer E.G."/>
        </authorList>
    </citation>
    <scope>NUCLEOTIDE SEQUENCE</scope>
    <source>
        <strain evidence="1">DFI.4.48</strain>
    </source>
</reference>
<evidence type="ECO:0000313" key="2">
    <source>
        <dbReference type="Proteomes" id="UP001198439"/>
    </source>
</evidence>
<evidence type="ECO:0000313" key="1">
    <source>
        <dbReference type="EMBL" id="MCB8611375.1"/>
    </source>
</evidence>
<dbReference type="RefSeq" id="WP_227280060.1">
    <property type="nucleotide sequence ID" value="NZ_JAJDKR010000052.1"/>
</dbReference>
<name>A0AAW4VVL7_9FIRM</name>
<comment type="caution">
    <text evidence="1">The sequence shown here is derived from an EMBL/GenBank/DDBJ whole genome shotgun (WGS) entry which is preliminary data.</text>
</comment>
<sequence length="52" mass="6230">MNQYRLKYKELANYSREVGTILASGLSLIRTFSIMVRREDNKKIYENIYVKL</sequence>
<dbReference type="Proteomes" id="UP001198439">
    <property type="component" value="Unassembled WGS sequence"/>
</dbReference>
<protein>
    <submittedName>
        <fullName evidence="1">Uncharacterized protein</fullName>
    </submittedName>
</protein>
<organism evidence="1 2">
    <name type="scientific">Faecalibacillus faecis</name>
    <dbReference type="NCBI Taxonomy" id="1982628"/>
    <lineage>
        <taxon>Bacteria</taxon>
        <taxon>Bacillati</taxon>
        <taxon>Bacillota</taxon>
        <taxon>Erysipelotrichia</taxon>
        <taxon>Erysipelotrichales</taxon>
        <taxon>Coprobacillaceae</taxon>
        <taxon>Faecalibacillus</taxon>
    </lineage>
</organism>
<gene>
    <name evidence="1" type="ORF">LJD69_12310</name>
</gene>
<accession>A0AAW4VVL7</accession>
<dbReference type="AlphaFoldDB" id="A0AAW4VVL7"/>
<proteinExistence type="predicted"/>